<dbReference type="EMBL" id="BARW01006571">
    <property type="protein sequence ID" value="GAI77768.1"/>
    <property type="molecule type" value="Genomic_DNA"/>
</dbReference>
<reference evidence="1" key="1">
    <citation type="journal article" date="2014" name="Front. Microbiol.">
        <title>High frequency of phylogenetically diverse reductive dehalogenase-homologous genes in deep subseafloor sedimentary metagenomes.</title>
        <authorList>
            <person name="Kawai M."/>
            <person name="Futagami T."/>
            <person name="Toyoda A."/>
            <person name="Takaki Y."/>
            <person name="Nishi S."/>
            <person name="Hori S."/>
            <person name="Arai W."/>
            <person name="Tsubouchi T."/>
            <person name="Morono Y."/>
            <person name="Uchiyama I."/>
            <person name="Ito T."/>
            <person name="Fujiyama A."/>
            <person name="Inagaki F."/>
            <person name="Takami H."/>
        </authorList>
    </citation>
    <scope>NUCLEOTIDE SEQUENCE</scope>
    <source>
        <strain evidence="1">Expedition CK06-06</strain>
    </source>
</reference>
<comment type="caution">
    <text evidence="1">The sequence shown here is derived from an EMBL/GenBank/DDBJ whole genome shotgun (WGS) entry which is preliminary data.</text>
</comment>
<dbReference type="AlphaFoldDB" id="X1RB33"/>
<evidence type="ECO:0000313" key="1">
    <source>
        <dbReference type="EMBL" id="GAI77768.1"/>
    </source>
</evidence>
<gene>
    <name evidence="1" type="ORF">S12H4_13805</name>
</gene>
<sequence length="40" mass="4732">MKNDPEEKNNLFERNKPIVAELMRICEAWSKRNERLKSGG</sequence>
<name>X1RB33_9ZZZZ</name>
<organism evidence="1">
    <name type="scientific">marine sediment metagenome</name>
    <dbReference type="NCBI Taxonomy" id="412755"/>
    <lineage>
        <taxon>unclassified sequences</taxon>
        <taxon>metagenomes</taxon>
        <taxon>ecological metagenomes</taxon>
    </lineage>
</organism>
<accession>X1RB33</accession>
<proteinExistence type="predicted"/>
<protein>
    <submittedName>
        <fullName evidence="1">Uncharacterized protein</fullName>
    </submittedName>
</protein>